<dbReference type="InterPro" id="IPR036047">
    <property type="entry name" value="F-box-like_dom_sf"/>
</dbReference>
<reference evidence="2" key="1">
    <citation type="submission" date="2022-01" db="EMBL/GenBank/DDBJ databases">
        <title>Genome Sequence Resource for Two Populations of Ditylenchus destructor, the Migratory Endoparasitic Phytonematode.</title>
        <authorList>
            <person name="Zhang H."/>
            <person name="Lin R."/>
            <person name="Xie B."/>
        </authorList>
    </citation>
    <scope>NUCLEOTIDE SEQUENCE</scope>
    <source>
        <strain evidence="2">BazhouSP</strain>
    </source>
</reference>
<dbReference type="PANTHER" id="PTHR13318:SF95">
    <property type="entry name" value="F-BOX PROTEIN YLR352W"/>
    <property type="match status" value="1"/>
</dbReference>
<dbReference type="SUPFAM" id="SSF81383">
    <property type="entry name" value="F-box domain"/>
    <property type="match status" value="1"/>
</dbReference>
<name>A0AAD4N6J9_9BILA</name>
<feature type="domain" description="F-box" evidence="1">
    <location>
        <begin position="1"/>
        <end position="53"/>
    </location>
</feature>
<accession>A0AAD4N6J9</accession>
<sequence>MLLDFPVEIQVRIFTKLHYVDLLMLESSCRALRQCVLTNIWETDCIEMVWDDRYLSTERNYHPGNWQTLDKRMMKVMLEKCGRSIRIFKLPTEHKLLDIDGAGMISLLCLMPFVKELNLSGIAFNKTSASLLFSSIGKLFGSSLEKLDISESLSEIDCMRRPIVTRECFHHFLESCHLLTDFRMNNCRDYVGFDLTTFSRLPTGINTLHLANVEIPSAGLRQIADCMGATLVSFSMWIHDKTHEGDVKYLLERFKRLQHLNIGEFGSDQWMINRLNFPLNIRSSLRSLQILAPESNEIDCMTRPIVTRECFHHFLESCHSLKDFRMNNCRDYVGFDLTTFSRFPTGINTLHLANVEIPSAGLRQIADCMGATLVSFSMSIHGKTHEGDVKYLLERFKRLQHLNIGEFGSDQWMINRLNFPLDIRSSLRSLQILAPESNELTRQLFQGPTFTNLDSLEYCSRDENLVTQTLRPLTFYGGVFPKLTKLAIHDSRRLDNEALESIAIEWPQLEAVMINYCQRVTTAGMKCFLERSFIQEYPPVSYSCKASDDGCLLCNRYLAYIFGSKYIYLPS</sequence>
<dbReference type="PROSITE" id="PS50181">
    <property type="entry name" value="FBOX"/>
    <property type="match status" value="1"/>
</dbReference>
<proteinExistence type="predicted"/>
<evidence type="ECO:0000259" key="1">
    <source>
        <dbReference type="PROSITE" id="PS50181"/>
    </source>
</evidence>
<evidence type="ECO:0000313" key="2">
    <source>
        <dbReference type="EMBL" id="KAI1714594.1"/>
    </source>
</evidence>
<dbReference type="GO" id="GO:0019005">
    <property type="term" value="C:SCF ubiquitin ligase complex"/>
    <property type="evidence" value="ECO:0007669"/>
    <property type="project" value="TreeGrafter"/>
</dbReference>
<comment type="caution">
    <text evidence="2">The sequence shown here is derived from an EMBL/GenBank/DDBJ whole genome shotgun (WGS) entry which is preliminary data.</text>
</comment>
<evidence type="ECO:0000313" key="3">
    <source>
        <dbReference type="Proteomes" id="UP001201812"/>
    </source>
</evidence>
<dbReference type="InterPro" id="IPR032675">
    <property type="entry name" value="LRR_dom_sf"/>
</dbReference>
<dbReference type="PANTHER" id="PTHR13318">
    <property type="entry name" value="PARTNER OF PAIRED, ISOFORM B-RELATED"/>
    <property type="match status" value="1"/>
</dbReference>
<dbReference type="Proteomes" id="UP001201812">
    <property type="component" value="Unassembled WGS sequence"/>
</dbReference>
<dbReference type="Gene3D" id="3.80.10.10">
    <property type="entry name" value="Ribonuclease Inhibitor"/>
    <property type="match status" value="2"/>
</dbReference>
<keyword evidence="3" id="KW-1185">Reference proteome</keyword>
<dbReference type="AlphaFoldDB" id="A0AAD4N6J9"/>
<protein>
    <recommendedName>
        <fullName evidence="1">F-box domain-containing protein</fullName>
    </recommendedName>
</protein>
<gene>
    <name evidence="2" type="ORF">DdX_08697</name>
</gene>
<organism evidence="2 3">
    <name type="scientific">Ditylenchus destructor</name>
    <dbReference type="NCBI Taxonomy" id="166010"/>
    <lineage>
        <taxon>Eukaryota</taxon>
        <taxon>Metazoa</taxon>
        <taxon>Ecdysozoa</taxon>
        <taxon>Nematoda</taxon>
        <taxon>Chromadorea</taxon>
        <taxon>Rhabditida</taxon>
        <taxon>Tylenchina</taxon>
        <taxon>Tylenchomorpha</taxon>
        <taxon>Sphaerularioidea</taxon>
        <taxon>Anguinidae</taxon>
        <taxon>Anguininae</taxon>
        <taxon>Ditylenchus</taxon>
    </lineage>
</organism>
<dbReference type="SUPFAM" id="SSF52047">
    <property type="entry name" value="RNI-like"/>
    <property type="match status" value="1"/>
</dbReference>
<dbReference type="EMBL" id="JAKKPZ010000013">
    <property type="protein sequence ID" value="KAI1714594.1"/>
    <property type="molecule type" value="Genomic_DNA"/>
</dbReference>
<dbReference type="InterPro" id="IPR001810">
    <property type="entry name" value="F-box_dom"/>
</dbReference>
<dbReference type="GO" id="GO:0031146">
    <property type="term" value="P:SCF-dependent proteasomal ubiquitin-dependent protein catabolic process"/>
    <property type="evidence" value="ECO:0007669"/>
    <property type="project" value="TreeGrafter"/>
</dbReference>